<sequence>MWAGCRTPESCYPACGSEAGAQRGAELNDTPADWGWVAGDRVRPPATLLESALQTLTTVRQVEG</sequence>
<reference evidence="1" key="1">
    <citation type="submission" date="2021-01" db="EMBL/GenBank/DDBJ databases">
        <title>Whole genome shotgun sequence of Actinoplanes ferrugineus NBRC 15555.</title>
        <authorList>
            <person name="Komaki H."/>
            <person name="Tamura T."/>
        </authorList>
    </citation>
    <scope>NUCLEOTIDE SEQUENCE</scope>
    <source>
        <strain evidence="1">NBRC 15555</strain>
    </source>
</reference>
<accession>A0A919J1C0</accession>
<keyword evidence="2" id="KW-1185">Reference proteome</keyword>
<dbReference type="AlphaFoldDB" id="A0A919J1C0"/>
<protein>
    <submittedName>
        <fullName evidence="1">Uncharacterized protein</fullName>
    </submittedName>
</protein>
<evidence type="ECO:0000313" key="1">
    <source>
        <dbReference type="EMBL" id="GIE12113.1"/>
    </source>
</evidence>
<dbReference type="EMBL" id="BOMM01000036">
    <property type="protein sequence ID" value="GIE12113.1"/>
    <property type="molecule type" value="Genomic_DNA"/>
</dbReference>
<gene>
    <name evidence="1" type="ORF">Afe05nite_39530</name>
</gene>
<proteinExistence type="predicted"/>
<comment type="caution">
    <text evidence="1">The sequence shown here is derived from an EMBL/GenBank/DDBJ whole genome shotgun (WGS) entry which is preliminary data.</text>
</comment>
<dbReference type="Proteomes" id="UP000598174">
    <property type="component" value="Unassembled WGS sequence"/>
</dbReference>
<evidence type="ECO:0000313" key="2">
    <source>
        <dbReference type="Proteomes" id="UP000598174"/>
    </source>
</evidence>
<name>A0A919J1C0_9ACTN</name>
<organism evidence="1 2">
    <name type="scientific">Paractinoplanes ferrugineus</name>
    <dbReference type="NCBI Taxonomy" id="113564"/>
    <lineage>
        <taxon>Bacteria</taxon>
        <taxon>Bacillati</taxon>
        <taxon>Actinomycetota</taxon>
        <taxon>Actinomycetes</taxon>
        <taxon>Micromonosporales</taxon>
        <taxon>Micromonosporaceae</taxon>
        <taxon>Paractinoplanes</taxon>
    </lineage>
</organism>